<keyword evidence="2" id="KW-0732">Signal</keyword>
<keyword evidence="4" id="KW-1185">Reference proteome</keyword>
<dbReference type="PANTHER" id="PTHR37372:SF1">
    <property type="entry name" value="GEO07177P1"/>
    <property type="match status" value="1"/>
</dbReference>
<comment type="caution">
    <text evidence="3">The sequence shown here is derived from an EMBL/GenBank/DDBJ whole genome shotgun (WGS) entry which is preliminary data.</text>
</comment>
<name>A0A5J9TJ45_9POAL</name>
<keyword evidence="1" id="KW-0472">Membrane</keyword>
<evidence type="ECO:0000313" key="4">
    <source>
        <dbReference type="Proteomes" id="UP000324897"/>
    </source>
</evidence>
<evidence type="ECO:0000256" key="2">
    <source>
        <dbReference type="SAM" id="SignalP"/>
    </source>
</evidence>
<protein>
    <recommendedName>
        <fullName evidence="5">Glycine-rich protein</fullName>
    </recommendedName>
</protein>
<dbReference type="Gramene" id="TVU11446">
    <property type="protein sequence ID" value="TVU11446"/>
    <property type="gene ID" value="EJB05_45032"/>
</dbReference>
<gene>
    <name evidence="3" type="ORF">EJB05_45032</name>
</gene>
<sequence>MAVKSVVLLWVVLASVLLICLDVAYARELSEANGSVGRNVEPAARSPGLNDEKWFIIGAGGRGGQPNYGAGDRGGYLPGYGPGYGPVYGGRYGSPRYPGVYGYPGYVSGRIGPGGYLTSYGGVPGAIFVYQASSEIGAEMVVKSLLILGVILASMLLLRQDMAYARELTEANDSDGGPGPKDEKVFGGYRGGYLPEYGRGYGPRYSGGYGVPRYGVGYGVPRYGGSYGIPRYGGGFGQPWYGGGYGHQPGVGRFYRGGYGGARIHGGGV</sequence>
<feature type="chain" id="PRO_5023874635" description="Glycine-rich protein" evidence="2">
    <location>
        <begin position="27"/>
        <end position="269"/>
    </location>
</feature>
<proteinExistence type="predicted"/>
<dbReference type="InterPro" id="IPR052872">
    <property type="entry name" value="ESR_Regulator"/>
</dbReference>
<keyword evidence="1" id="KW-1133">Transmembrane helix</keyword>
<reference evidence="3 4" key="1">
    <citation type="journal article" date="2019" name="Sci. Rep.">
        <title>A high-quality genome of Eragrostis curvula grass provides insights into Poaceae evolution and supports new strategies to enhance forage quality.</title>
        <authorList>
            <person name="Carballo J."/>
            <person name="Santos B.A.C.M."/>
            <person name="Zappacosta D."/>
            <person name="Garbus I."/>
            <person name="Selva J.P."/>
            <person name="Gallo C.A."/>
            <person name="Diaz A."/>
            <person name="Albertini E."/>
            <person name="Caccamo M."/>
            <person name="Echenique V."/>
        </authorList>
    </citation>
    <scope>NUCLEOTIDE SEQUENCE [LARGE SCALE GENOMIC DNA]</scope>
    <source>
        <strain evidence="4">cv. Victoria</strain>
        <tissue evidence="3">Leaf</tissue>
    </source>
</reference>
<evidence type="ECO:0000256" key="1">
    <source>
        <dbReference type="SAM" id="Phobius"/>
    </source>
</evidence>
<accession>A0A5J9TJ45</accession>
<dbReference type="Proteomes" id="UP000324897">
    <property type="component" value="Chromosome 3"/>
</dbReference>
<evidence type="ECO:0000313" key="3">
    <source>
        <dbReference type="EMBL" id="TVU11446.1"/>
    </source>
</evidence>
<dbReference type="PANTHER" id="PTHR37372">
    <property type="entry name" value="OS06G0316800 PROTEIN"/>
    <property type="match status" value="1"/>
</dbReference>
<dbReference type="EMBL" id="RWGY01000039">
    <property type="protein sequence ID" value="TVU11446.1"/>
    <property type="molecule type" value="Genomic_DNA"/>
</dbReference>
<feature type="signal peptide" evidence="2">
    <location>
        <begin position="1"/>
        <end position="26"/>
    </location>
</feature>
<feature type="transmembrane region" description="Helical" evidence="1">
    <location>
        <begin position="140"/>
        <end position="158"/>
    </location>
</feature>
<evidence type="ECO:0008006" key="5">
    <source>
        <dbReference type="Google" id="ProtNLM"/>
    </source>
</evidence>
<keyword evidence="1" id="KW-0812">Transmembrane</keyword>
<organism evidence="3 4">
    <name type="scientific">Eragrostis curvula</name>
    <name type="common">weeping love grass</name>
    <dbReference type="NCBI Taxonomy" id="38414"/>
    <lineage>
        <taxon>Eukaryota</taxon>
        <taxon>Viridiplantae</taxon>
        <taxon>Streptophyta</taxon>
        <taxon>Embryophyta</taxon>
        <taxon>Tracheophyta</taxon>
        <taxon>Spermatophyta</taxon>
        <taxon>Magnoliopsida</taxon>
        <taxon>Liliopsida</taxon>
        <taxon>Poales</taxon>
        <taxon>Poaceae</taxon>
        <taxon>PACMAD clade</taxon>
        <taxon>Chloridoideae</taxon>
        <taxon>Eragrostideae</taxon>
        <taxon>Eragrostidinae</taxon>
        <taxon>Eragrostis</taxon>
    </lineage>
</organism>
<dbReference type="AlphaFoldDB" id="A0A5J9TJ45"/>